<dbReference type="Proteomes" id="UP000314982">
    <property type="component" value="Unassembled WGS sequence"/>
</dbReference>
<dbReference type="AlphaFoldDB" id="A0A4W5K646"/>
<evidence type="ECO:0000313" key="3">
    <source>
        <dbReference type="Proteomes" id="UP000314982"/>
    </source>
</evidence>
<accession>A0A4W5K646</accession>
<evidence type="ECO:0000313" key="2">
    <source>
        <dbReference type="Ensembl" id="ENSHHUP00000012803.1"/>
    </source>
</evidence>
<sequence>PVCLCNPPGDGLGLSSLTSGTGDLFDPLPSRKTPESFLGPNAALVNLDSLVTKPPLPAPIVNPFLAAAGAAPVAAPQVNPFQMGQPTPPTLNQMRVSPMPGPGLGSG</sequence>
<name>A0A4W5K646_9TELE</name>
<proteinExistence type="predicted"/>
<dbReference type="Ensembl" id="ENSHHUT00000013217.1">
    <property type="protein sequence ID" value="ENSHHUP00000012803.1"/>
    <property type="gene ID" value="ENSHHUG00000007858.1"/>
</dbReference>
<feature type="compositionally biased region" description="Polar residues" evidence="1">
    <location>
        <begin position="79"/>
        <end position="95"/>
    </location>
</feature>
<dbReference type="STRING" id="62062.ENSHHUP00000012803"/>
<reference evidence="3" key="1">
    <citation type="submission" date="2018-06" db="EMBL/GenBank/DDBJ databases">
        <title>Genome assembly of Danube salmon.</title>
        <authorList>
            <person name="Macqueen D.J."/>
            <person name="Gundappa M.K."/>
        </authorList>
    </citation>
    <scope>NUCLEOTIDE SEQUENCE [LARGE SCALE GENOMIC DNA]</scope>
</reference>
<feature type="compositionally biased region" description="Low complexity" evidence="1">
    <location>
        <begin position="13"/>
        <end position="24"/>
    </location>
</feature>
<keyword evidence="3" id="KW-1185">Reference proteome</keyword>
<feature type="region of interest" description="Disordered" evidence="1">
    <location>
        <begin position="79"/>
        <end position="107"/>
    </location>
</feature>
<evidence type="ECO:0008006" key="4">
    <source>
        <dbReference type="Google" id="ProtNLM"/>
    </source>
</evidence>
<reference evidence="2" key="3">
    <citation type="submission" date="2025-09" db="UniProtKB">
        <authorList>
            <consortium name="Ensembl"/>
        </authorList>
    </citation>
    <scope>IDENTIFICATION</scope>
</reference>
<organism evidence="2 3">
    <name type="scientific">Hucho hucho</name>
    <name type="common">huchen</name>
    <dbReference type="NCBI Taxonomy" id="62062"/>
    <lineage>
        <taxon>Eukaryota</taxon>
        <taxon>Metazoa</taxon>
        <taxon>Chordata</taxon>
        <taxon>Craniata</taxon>
        <taxon>Vertebrata</taxon>
        <taxon>Euteleostomi</taxon>
        <taxon>Actinopterygii</taxon>
        <taxon>Neopterygii</taxon>
        <taxon>Teleostei</taxon>
        <taxon>Protacanthopterygii</taxon>
        <taxon>Salmoniformes</taxon>
        <taxon>Salmonidae</taxon>
        <taxon>Salmoninae</taxon>
        <taxon>Hucho</taxon>
    </lineage>
</organism>
<evidence type="ECO:0000256" key="1">
    <source>
        <dbReference type="SAM" id="MobiDB-lite"/>
    </source>
</evidence>
<dbReference type="GeneTree" id="ENSGT00940000157239"/>
<feature type="region of interest" description="Disordered" evidence="1">
    <location>
        <begin position="1"/>
        <end position="33"/>
    </location>
</feature>
<protein>
    <recommendedName>
        <fullName evidence="4">Epsin 2</fullName>
    </recommendedName>
</protein>
<reference evidence="2" key="2">
    <citation type="submission" date="2025-08" db="UniProtKB">
        <authorList>
            <consortium name="Ensembl"/>
        </authorList>
    </citation>
    <scope>IDENTIFICATION</scope>
</reference>